<accession>A0A8B6FU83</accession>
<organism evidence="1 2">
    <name type="scientific">Mytilus galloprovincialis</name>
    <name type="common">Mediterranean mussel</name>
    <dbReference type="NCBI Taxonomy" id="29158"/>
    <lineage>
        <taxon>Eukaryota</taxon>
        <taxon>Metazoa</taxon>
        <taxon>Spiralia</taxon>
        <taxon>Lophotrochozoa</taxon>
        <taxon>Mollusca</taxon>
        <taxon>Bivalvia</taxon>
        <taxon>Autobranchia</taxon>
        <taxon>Pteriomorphia</taxon>
        <taxon>Mytilida</taxon>
        <taxon>Mytiloidea</taxon>
        <taxon>Mytilidae</taxon>
        <taxon>Mytilinae</taxon>
        <taxon>Mytilus</taxon>
    </lineage>
</organism>
<dbReference type="AlphaFoldDB" id="A0A8B6FU83"/>
<feature type="non-terminal residue" evidence="1">
    <location>
        <position position="99"/>
    </location>
</feature>
<feature type="non-terminal residue" evidence="1">
    <location>
        <position position="1"/>
    </location>
</feature>
<protein>
    <submittedName>
        <fullName evidence="1">Uncharacterized protein</fullName>
    </submittedName>
</protein>
<sequence>GQNEKVMVHGTLRMKRLKFLVKVNTEHRIPFCERKRGTCRLINFHAAVKKDYVKVFGQDLSFWSSHRLKNGHFKGSTGASERDDVTTKAGNFNTYKTTV</sequence>
<dbReference type="Proteomes" id="UP000596742">
    <property type="component" value="Unassembled WGS sequence"/>
</dbReference>
<proteinExistence type="predicted"/>
<dbReference type="EMBL" id="UYJE01007429">
    <property type="protein sequence ID" value="VDI54770.1"/>
    <property type="molecule type" value="Genomic_DNA"/>
</dbReference>
<keyword evidence="2" id="KW-1185">Reference proteome</keyword>
<name>A0A8B6FU83_MYTGA</name>
<evidence type="ECO:0000313" key="2">
    <source>
        <dbReference type="Proteomes" id="UP000596742"/>
    </source>
</evidence>
<comment type="caution">
    <text evidence="1">The sequence shown here is derived from an EMBL/GenBank/DDBJ whole genome shotgun (WGS) entry which is preliminary data.</text>
</comment>
<reference evidence="1" key="1">
    <citation type="submission" date="2018-11" db="EMBL/GenBank/DDBJ databases">
        <authorList>
            <person name="Alioto T."/>
            <person name="Alioto T."/>
        </authorList>
    </citation>
    <scope>NUCLEOTIDE SEQUENCE</scope>
</reference>
<evidence type="ECO:0000313" key="1">
    <source>
        <dbReference type="EMBL" id="VDI54770.1"/>
    </source>
</evidence>
<gene>
    <name evidence="1" type="ORF">MGAL_10B020760</name>
</gene>